<dbReference type="PANTHER" id="PTHR36702">
    <property type="entry name" value="HOLLIDAY JUNCTION RESOLVASE"/>
    <property type="match status" value="1"/>
</dbReference>
<evidence type="ECO:0000313" key="2">
    <source>
        <dbReference type="Proteomes" id="UP001558713"/>
    </source>
</evidence>
<reference evidence="1 2" key="1">
    <citation type="submission" date="2024-04" db="EMBL/GenBank/DDBJ databases">
        <title>Genome assembly C_amara_ONT_v2.</title>
        <authorList>
            <person name="Yant L."/>
            <person name="Moore C."/>
            <person name="Slenker M."/>
        </authorList>
    </citation>
    <scope>NUCLEOTIDE SEQUENCE [LARGE SCALE GENOMIC DNA]</scope>
    <source>
        <tissue evidence="1">Leaf</tissue>
    </source>
</reference>
<evidence type="ECO:0000313" key="1">
    <source>
        <dbReference type="EMBL" id="KAL1188785.1"/>
    </source>
</evidence>
<name>A0ABD0ZN56_CARAN</name>
<protein>
    <submittedName>
        <fullName evidence="1">Uncharacterized protein</fullName>
    </submittedName>
</protein>
<keyword evidence="2" id="KW-1185">Reference proteome</keyword>
<dbReference type="PANTHER" id="PTHR36702:SF1">
    <property type="entry name" value="HOLLIDAY JUNCTION RESOLVASE"/>
    <property type="match status" value="1"/>
</dbReference>
<organism evidence="1 2">
    <name type="scientific">Cardamine amara subsp. amara</name>
    <dbReference type="NCBI Taxonomy" id="228776"/>
    <lineage>
        <taxon>Eukaryota</taxon>
        <taxon>Viridiplantae</taxon>
        <taxon>Streptophyta</taxon>
        <taxon>Embryophyta</taxon>
        <taxon>Tracheophyta</taxon>
        <taxon>Spermatophyta</taxon>
        <taxon>Magnoliopsida</taxon>
        <taxon>eudicotyledons</taxon>
        <taxon>Gunneridae</taxon>
        <taxon>Pentapetalae</taxon>
        <taxon>rosids</taxon>
        <taxon>malvids</taxon>
        <taxon>Brassicales</taxon>
        <taxon>Brassicaceae</taxon>
        <taxon>Cardamineae</taxon>
        <taxon>Cardamine</taxon>
    </lineage>
</organism>
<dbReference type="EMBL" id="JBANAX010000912">
    <property type="protein sequence ID" value="KAL1188785.1"/>
    <property type="molecule type" value="Genomic_DNA"/>
</dbReference>
<sequence length="145" mass="17190">MEKNAMKILEEIKYSDLIENRIQLLTRLSQLDAEDYSDLPSFVESLTTLWEDFTCLDVSQCLLNKAILPVASKYLALDRPDSSRYFLSFGIKVSQWCTKHLNMSVMSMEESQEEEHSNIFFQLLLDYLRFSSLKLYCYWKNMFHE</sequence>
<proteinExistence type="predicted"/>
<dbReference type="AlphaFoldDB" id="A0ABD0ZN56"/>
<dbReference type="Proteomes" id="UP001558713">
    <property type="component" value="Unassembled WGS sequence"/>
</dbReference>
<accession>A0ABD0ZN56</accession>
<comment type="caution">
    <text evidence="1">The sequence shown here is derived from an EMBL/GenBank/DDBJ whole genome shotgun (WGS) entry which is preliminary data.</text>
</comment>
<gene>
    <name evidence="1" type="ORF">V5N11_021948</name>
</gene>